<organism evidence="2 3">
    <name type="scientific">Streptomyces zagrosensis</name>
    <dbReference type="NCBI Taxonomy" id="1042984"/>
    <lineage>
        <taxon>Bacteria</taxon>
        <taxon>Bacillati</taxon>
        <taxon>Actinomycetota</taxon>
        <taxon>Actinomycetes</taxon>
        <taxon>Kitasatosporales</taxon>
        <taxon>Streptomycetaceae</taxon>
        <taxon>Streptomyces</taxon>
    </lineage>
</organism>
<keyword evidence="1" id="KW-0472">Membrane</keyword>
<evidence type="ECO:0000313" key="3">
    <source>
        <dbReference type="Proteomes" id="UP000588098"/>
    </source>
</evidence>
<feature type="transmembrane region" description="Helical" evidence="1">
    <location>
        <begin position="293"/>
        <end position="310"/>
    </location>
</feature>
<keyword evidence="1" id="KW-0812">Transmembrane</keyword>
<feature type="transmembrane region" description="Helical" evidence="1">
    <location>
        <begin position="191"/>
        <end position="212"/>
    </location>
</feature>
<evidence type="ECO:0000256" key="1">
    <source>
        <dbReference type="SAM" id="Phobius"/>
    </source>
</evidence>
<dbReference type="Proteomes" id="UP000588098">
    <property type="component" value="Unassembled WGS sequence"/>
</dbReference>
<feature type="transmembrane region" description="Helical" evidence="1">
    <location>
        <begin position="224"/>
        <end position="243"/>
    </location>
</feature>
<reference evidence="2 3" key="1">
    <citation type="submission" date="2020-08" db="EMBL/GenBank/DDBJ databases">
        <title>Genomic Encyclopedia of Type Strains, Phase III (KMG-III): the genomes of soil and plant-associated and newly described type strains.</title>
        <authorList>
            <person name="Whitman W."/>
        </authorList>
    </citation>
    <scope>NUCLEOTIDE SEQUENCE [LARGE SCALE GENOMIC DNA]</scope>
    <source>
        <strain evidence="2 3">CECT 8305</strain>
    </source>
</reference>
<accession>A0A7W9QFE9</accession>
<sequence length="318" mass="33801">MNAVDQVRGLGAPPWRRLVRAELHRLTAPPAVRRVTAALPLLVLAFGLSKLFTHSPDTGPALREADARYQEFIEQAARTGMPTGSIGRDSFFDDPRYLMESLSFGDLRTVLLGLCAVATVFGIVSGGADWASRVMLTLTAAEPGRARLFLTRGVLVGSLSMAATALFGLLLVPCLLLAAHLRGNTEGLDSAYWAVLVSQFLRGIVLVGLLALLGYSLAVLTRHVPAALAIAFLYLAGAGRVFGGRGPRLAEYDMDGLTFAVLNEKPVIPMAESNCISGPGCAATHVDLTAFDGFAGVLLYLLPVLVLALWRSTRTDVG</sequence>
<feature type="transmembrane region" description="Helical" evidence="1">
    <location>
        <begin position="110"/>
        <end position="132"/>
    </location>
</feature>
<gene>
    <name evidence="2" type="ORF">FHS42_006374</name>
</gene>
<comment type="caution">
    <text evidence="2">The sequence shown here is derived from an EMBL/GenBank/DDBJ whole genome shotgun (WGS) entry which is preliminary data.</text>
</comment>
<keyword evidence="1" id="KW-1133">Transmembrane helix</keyword>
<evidence type="ECO:0000313" key="2">
    <source>
        <dbReference type="EMBL" id="MBB5939281.1"/>
    </source>
</evidence>
<dbReference type="AlphaFoldDB" id="A0A7W9QFE9"/>
<keyword evidence="3" id="KW-1185">Reference proteome</keyword>
<name>A0A7W9QFE9_9ACTN</name>
<dbReference type="RefSeq" id="WP_184578072.1">
    <property type="nucleotide sequence ID" value="NZ_JACHJL010000022.1"/>
</dbReference>
<dbReference type="EMBL" id="JACHJL010000022">
    <property type="protein sequence ID" value="MBB5939281.1"/>
    <property type="molecule type" value="Genomic_DNA"/>
</dbReference>
<feature type="transmembrane region" description="Helical" evidence="1">
    <location>
        <begin position="153"/>
        <end position="179"/>
    </location>
</feature>
<proteinExistence type="predicted"/>
<protein>
    <submittedName>
        <fullName evidence="2">Uncharacterized protein</fullName>
    </submittedName>
</protein>